<feature type="compositionally biased region" description="Pro residues" evidence="1">
    <location>
        <begin position="63"/>
        <end position="76"/>
    </location>
</feature>
<accession>A0A5N6DK03</accession>
<reference evidence="2 3" key="1">
    <citation type="submission" date="2019-04" db="EMBL/GenBank/DDBJ databases">
        <title>Fungal friends and foes A comparative genomics study of 23 Aspergillus species from section Flavi.</title>
        <authorList>
            <consortium name="DOE Joint Genome Institute"/>
            <person name="Kjaerbolling I."/>
            <person name="Vesth T.C."/>
            <person name="Frisvad J.C."/>
            <person name="Nybo J.L."/>
            <person name="Theobald S."/>
            <person name="Kildgaard S."/>
            <person name="Petersen T.I."/>
            <person name="Kuo A."/>
            <person name="Sato A."/>
            <person name="Lyhne E.K."/>
            <person name="Kogle M.E."/>
            <person name="Wiebenga A."/>
            <person name="Kun R.S."/>
            <person name="Lubbers R.J."/>
            <person name="Makela M.R."/>
            <person name="Barry K."/>
            <person name="Chovatia M."/>
            <person name="Clum A."/>
            <person name="Daum C."/>
            <person name="Haridas S."/>
            <person name="He G."/>
            <person name="LaButti K."/>
            <person name="Lipzen A."/>
            <person name="Mondo S."/>
            <person name="Pangilinan J."/>
            <person name="Riley R."/>
            <person name="Salamov A."/>
            <person name="Simmons B.A."/>
            <person name="Magnuson J.K."/>
            <person name="Henrissat B."/>
            <person name="Mortensen U.H."/>
            <person name="Larsen T.O."/>
            <person name="De vries R.P."/>
            <person name="Grigoriev I.V."/>
            <person name="Machida M."/>
            <person name="Baker S.E."/>
            <person name="Andersen M.R."/>
        </authorList>
    </citation>
    <scope>NUCLEOTIDE SEQUENCE [LARGE SCALE GENOMIC DNA]</scope>
    <source>
        <strain evidence="2 3">CBS 117618</strain>
    </source>
</reference>
<dbReference type="EMBL" id="ML734970">
    <property type="protein sequence ID" value="KAB8205426.1"/>
    <property type="molecule type" value="Genomic_DNA"/>
</dbReference>
<evidence type="ECO:0000256" key="1">
    <source>
        <dbReference type="SAM" id="MobiDB-lite"/>
    </source>
</evidence>
<proteinExistence type="predicted"/>
<gene>
    <name evidence="2" type="ORF">BDV34DRAFT_99416</name>
</gene>
<dbReference type="Proteomes" id="UP000326532">
    <property type="component" value="Unassembled WGS sequence"/>
</dbReference>
<keyword evidence="3" id="KW-1185">Reference proteome</keyword>
<dbReference type="AlphaFoldDB" id="A0A5N6DK03"/>
<organism evidence="2 3">
    <name type="scientific">Aspergillus parasiticus</name>
    <dbReference type="NCBI Taxonomy" id="5067"/>
    <lineage>
        <taxon>Eukaryota</taxon>
        <taxon>Fungi</taxon>
        <taxon>Dikarya</taxon>
        <taxon>Ascomycota</taxon>
        <taxon>Pezizomycotina</taxon>
        <taxon>Eurotiomycetes</taxon>
        <taxon>Eurotiomycetidae</taxon>
        <taxon>Eurotiales</taxon>
        <taxon>Aspergillaceae</taxon>
        <taxon>Aspergillus</taxon>
        <taxon>Aspergillus subgen. Circumdati</taxon>
    </lineage>
</organism>
<dbReference type="VEuPathDB" id="FungiDB:BDV34DRAFT_99416"/>
<feature type="region of interest" description="Disordered" evidence="1">
    <location>
        <begin position="54"/>
        <end position="94"/>
    </location>
</feature>
<protein>
    <submittedName>
        <fullName evidence="2">Uncharacterized protein</fullName>
    </submittedName>
</protein>
<sequence length="253" mass="28182">MEDYPGSLPIAFYRLFCHNHKPLPYPAKMRQILIIIALLLAGFAASQGAAGSAQAAMPGSYPESPPQSRPQSPPQSSPGNPKPGLKADTDKSQPALSLKAELEKRCREISIHEAPRGGYRGAMYAFVDTICDDDPKNYPKHYQNANNRDPHKPKELKSTVNLDRCLGWDKKNGGFIKEIEGHATYYGLCWGYSYKRGTKDGENNLSCWCQYGKGERVQDPIRKKMAILMEFDLGPLLKVFPSGSVGCSHWDYE</sequence>
<dbReference type="OMA" id="CREISIH"/>
<name>A0A5N6DK03_ASPPA</name>
<evidence type="ECO:0000313" key="3">
    <source>
        <dbReference type="Proteomes" id="UP000326532"/>
    </source>
</evidence>
<evidence type="ECO:0000313" key="2">
    <source>
        <dbReference type="EMBL" id="KAB8205426.1"/>
    </source>
</evidence>